<dbReference type="STRING" id="578942.SAMN05216289_13811"/>
<gene>
    <name evidence="3" type="ORF">SAMN05216289_13811</name>
</gene>
<feature type="transmembrane region" description="Helical" evidence="1">
    <location>
        <begin position="516"/>
        <end position="538"/>
    </location>
</feature>
<keyword evidence="1" id="KW-0812">Transmembrane</keyword>
<reference evidence="3 4" key="1">
    <citation type="submission" date="2016-10" db="EMBL/GenBank/DDBJ databases">
        <authorList>
            <person name="de Groot N.N."/>
        </authorList>
    </citation>
    <scope>NUCLEOTIDE SEQUENCE [LARGE SCALE GENOMIC DNA]</scope>
    <source>
        <strain evidence="3 4">CGMCC 1.7659</strain>
    </source>
</reference>
<dbReference type="Pfam" id="PF22085">
    <property type="entry name" value="NorB_cytochrome_c-like"/>
    <property type="match status" value="1"/>
</dbReference>
<dbReference type="GO" id="GO:0020037">
    <property type="term" value="F:heme binding"/>
    <property type="evidence" value="ECO:0007669"/>
    <property type="project" value="InterPro"/>
</dbReference>
<keyword evidence="1" id="KW-0472">Membrane</keyword>
<dbReference type="EMBL" id="FOVF01000038">
    <property type="protein sequence ID" value="SFN61958.1"/>
    <property type="molecule type" value="Genomic_DNA"/>
</dbReference>
<dbReference type="AlphaFoldDB" id="A0A1I5AHQ0"/>
<feature type="transmembrane region" description="Helical" evidence="1">
    <location>
        <begin position="412"/>
        <end position="433"/>
    </location>
</feature>
<dbReference type="Proteomes" id="UP000198575">
    <property type="component" value="Unassembled WGS sequence"/>
</dbReference>
<name>A0A1I5AHQ0_9GAMM</name>
<feature type="transmembrane region" description="Helical" evidence="1">
    <location>
        <begin position="478"/>
        <end position="504"/>
    </location>
</feature>
<feature type="transmembrane region" description="Helical" evidence="1">
    <location>
        <begin position="586"/>
        <end position="609"/>
    </location>
</feature>
<dbReference type="RefSeq" id="WP_092410456.1">
    <property type="nucleotide sequence ID" value="NZ_FOVF01000038.1"/>
</dbReference>
<dbReference type="SUPFAM" id="SSF81442">
    <property type="entry name" value="Cytochrome c oxidase subunit I-like"/>
    <property type="match status" value="1"/>
</dbReference>
<proteinExistence type="predicted"/>
<evidence type="ECO:0000259" key="2">
    <source>
        <dbReference type="Pfam" id="PF22085"/>
    </source>
</evidence>
<evidence type="ECO:0000256" key="1">
    <source>
        <dbReference type="SAM" id="Phobius"/>
    </source>
</evidence>
<dbReference type="InterPro" id="IPR036927">
    <property type="entry name" value="Cyt_c_oxase-like_su1_sf"/>
</dbReference>
<dbReference type="PANTHER" id="PTHR10422">
    <property type="entry name" value="CYTOCHROME C OXIDASE SUBUNIT 1"/>
    <property type="match status" value="1"/>
</dbReference>
<dbReference type="OrthoDB" id="9767153at2"/>
<organism evidence="3 4">
    <name type="scientific">Dokdonella immobilis</name>
    <dbReference type="NCBI Taxonomy" id="578942"/>
    <lineage>
        <taxon>Bacteria</taxon>
        <taxon>Pseudomonadati</taxon>
        <taxon>Pseudomonadota</taxon>
        <taxon>Gammaproteobacteria</taxon>
        <taxon>Lysobacterales</taxon>
        <taxon>Rhodanobacteraceae</taxon>
        <taxon>Dokdonella</taxon>
    </lineage>
</organism>
<feature type="transmembrane region" description="Helical" evidence="1">
    <location>
        <begin position="365"/>
        <end position="386"/>
    </location>
</feature>
<feature type="transmembrane region" description="Helical" evidence="1">
    <location>
        <begin position="544"/>
        <end position="565"/>
    </location>
</feature>
<feature type="transmembrane region" description="Helical" evidence="1">
    <location>
        <begin position="445"/>
        <end position="466"/>
    </location>
</feature>
<feature type="transmembrane region" description="Helical" evidence="1">
    <location>
        <begin position="284"/>
        <end position="305"/>
    </location>
</feature>
<dbReference type="Gene3D" id="1.20.210.10">
    <property type="entry name" value="Cytochrome c oxidase-like, subunit I domain"/>
    <property type="match status" value="1"/>
</dbReference>
<dbReference type="GO" id="GO:0004129">
    <property type="term" value="F:cytochrome-c oxidase activity"/>
    <property type="evidence" value="ECO:0007669"/>
    <property type="project" value="InterPro"/>
</dbReference>
<keyword evidence="1" id="KW-1133">Transmembrane helix</keyword>
<dbReference type="PANTHER" id="PTHR10422:SF38">
    <property type="entry name" value="CYTOCHROME B SUBUNIT OF NITRIC OXIDE REDUCTASE"/>
    <property type="match status" value="1"/>
</dbReference>
<feature type="transmembrane region" description="Helical" evidence="1">
    <location>
        <begin position="713"/>
        <end position="737"/>
    </location>
</feature>
<dbReference type="InterPro" id="IPR000883">
    <property type="entry name" value="Cyt_C_Oxase_1"/>
</dbReference>
<feature type="transmembrane region" description="Helical" evidence="1">
    <location>
        <begin position="669"/>
        <end position="693"/>
    </location>
</feature>
<dbReference type="GO" id="GO:0016020">
    <property type="term" value="C:membrane"/>
    <property type="evidence" value="ECO:0007669"/>
    <property type="project" value="InterPro"/>
</dbReference>
<evidence type="ECO:0000313" key="3">
    <source>
        <dbReference type="EMBL" id="SFN61958.1"/>
    </source>
</evidence>
<dbReference type="Pfam" id="PF00115">
    <property type="entry name" value="COX1"/>
    <property type="match status" value="1"/>
</dbReference>
<accession>A0A1I5AHQ0</accession>
<dbReference type="GO" id="GO:0009060">
    <property type="term" value="P:aerobic respiration"/>
    <property type="evidence" value="ECO:0007669"/>
    <property type="project" value="InterPro"/>
</dbReference>
<evidence type="ECO:0000313" key="4">
    <source>
        <dbReference type="Proteomes" id="UP000198575"/>
    </source>
</evidence>
<dbReference type="InterPro" id="IPR054309">
    <property type="entry name" value="NorB_cytochrome_c-like"/>
</dbReference>
<keyword evidence="4" id="KW-1185">Reference proteome</keyword>
<feature type="domain" description="Nitric oxide reductase subunit B cytochrome c-like" evidence="2">
    <location>
        <begin position="37"/>
        <end position="217"/>
    </location>
</feature>
<feature type="transmembrane region" description="Helical" evidence="1">
    <location>
        <begin position="629"/>
        <end position="648"/>
    </location>
</feature>
<feature type="transmembrane region" description="Helical" evidence="1">
    <location>
        <begin position="230"/>
        <end position="252"/>
    </location>
</feature>
<protein>
    <submittedName>
        <fullName evidence="3">Nitric oxide reductase, NorZ apoprotein</fullName>
    </submittedName>
</protein>
<feature type="transmembrane region" description="Helical" evidence="1">
    <location>
        <begin position="334"/>
        <end position="353"/>
    </location>
</feature>
<sequence>MSTTRRLWIALGLLLGTTFAVLLWMGREIHRLAPPLPERVVATSGQVLFTRAELEEGRQVWQSFGGQQLGSVWGHGALVAPDWSADWLHRESTELLDMWARRDYAAAYKDLGEPEKASLKARLQAEMRGNSFDAKTDTITVSNDRALAISNVAAHYVSLFSNDPATQTLREGYAMRNDTVPDLKHRQELAGFFFWTSWAAATDRPGGTISYTSNWPYEPLVGNSPTPGSFMWTVFSVLFMIAGIGLLAWHYAVWHSKEPHLAPPAKDPLAGITVTPSMRATAKYFWVVLALVLVQVLLGAITAHYQVEGQQFYGFDISQILPYSLTRSWHTELAVLWIATAWLATGLYIAPAVSGHEPKFQRLGVNVLWTCLLIIVVGAFAGQWFAVMQKLGLANNFWFGHQGWEYVDLGRFWQLFLFVGLLLWLGLVGRALWPALRRKDEMSSIVGLLFLSTVAIALFYGAGLMWSEHTHISMVEYWRWWVVHLWVEGFFEVFAVAVISFLFVKLGLVRGKTATINVLFATIVFMAGGVLGTFHHLYFAGTTVGVIALGASFSALEVVPLALIGMEAYETWSHGRATPWMARYRWPIMFFLAVSFWNLVGAGLFGFLINTPLALYYMQGLNLTPLHGHTALFGVYGMLGLGLMLFCLRGMKPDVHWNEGWLRGSFWALNIGLSLMALLTLLPLGVLQLSAVLENGYWYARSAEFMTQPIVHLLIWMRVPGDTIFAIGMLLFTWFVARLWIKPRRLAEPHASGGALPVHAAMAPRED</sequence>